<feature type="domain" description="PH" evidence="7">
    <location>
        <begin position="1"/>
        <end position="43"/>
    </location>
</feature>
<keyword evidence="5" id="KW-1133">Transmembrane helix</keyword>
<dbReference type="PROSITE" id="PS50003">
    <property type="entry name" value="PH_DOMAIN"/>
    <property type="match status" value="1"/>
</dbReference>
<proteinExistence type="predicted"/>
<dbReference type="Gene3D" id="3.10.20.310">
    <property type="entry name" value="membrane protein fhac"/>
    <property type="match status" value="1"/>
</dbReference>
<evidence type="ECO:0000313" key="8">
    <source>
        <dbReference type="EMBL" id="SVA28434.1"/>
    </source>
</evidence>
<keyword evidence="5" id="KW-0472">Membrane</keyword>
<organism evidence="8">
    <name type="scientific">marine metagenome</name>
    <dbReference type="NCBI Taxonomy" id="408172"/>
    <lineage>
        <taxon>unclassified sequences</taxon>
        <taxon>metagenomes</taxon>
        <taxon>ecological metagenomes</taxon>
    </lineage>
</organism>
<evidence type="ECO:0000259" key="7">
    <source>
        <dbReference type="PROSITE" id="PS50003"/>
    </source>
</evidence>
<keyword evidence="2" id="KW-0997">Cell inner membrane</keyword>
<keyword evidence="4" id="KW-0812">Transmembrane</keyword>
<dbReference type="InterPro" id="IPR013685">
    <property type="entry name" value="POTRA_FtsQ_type"/>
</dbReference>
<evidence type="ECO:0000256" key="4">
    <source>
        <dbReference type="ARBA" id="ARBA00022692"/>
    </source>
</evidence>
<evidence type="ECO:0000256" key="2">
    <source>
        <dbReference type="ARBA" id="ARBA00022519"/>
    </source>
</evidence>
<dbReference type="InterPro" id="IPR001849">
    <property type="entry name" value="PH_domain"/>
</dbReference>
<protein>
    <recommendedName>
        <fullName evidence="7">PH domain-containing protein</fullName>
    </recommendedName>
</protein>
<evidence type="ECO:0000256" key="3">
    <source>
        <dbReference type="ARBA" id="ARBA00022618"/>
    </source>
</evidence>
<dbReference type="EMBL" id="UINC01006585">
    <property type="protein sequence ID" value="SVA28434.1"/>
    <property type="molecule type" value="Genomic_DNA"/>
</dbReference>
<keyword evidence="1" id="KW-1003">Cell membrane</keyword>
<evidence type="ECO:0000256" key="5">
    <source>
        <dbReference type="ARBA" id="ARBA00022989"/>
    </source>
</evidence>
<keyword evidence="6" id="KW-0131">Cell cycle</keyword>
<accession>A0A381UKD9</accession>
<dbReference type="Pfam" id="PF03799">
    <property type="entry name" value="FtsQ_DivIB_C"/>
    <property type="match status" value="1"/>
</dbReference>
<dbReference type="PANTHER" id="PTHR35851:SF1">
    <property type="entry name" value="CELL DIVISION PROTEIN FTSQ"/>
    <property type="match status" value="1"/>
</dbReference>
<evidence type="ECO:0000256" key="6">
    <source>
        <dbReference type="ARBA" id="ARBA00023306"/>
    </source>
</evidence>
<sequence length="319" mass="35329">MVFRAKRRNSKSGRKKLLSVKVQSQQAKRERLRWLRSLSALAAAIAGIVAVCWQGGAFALNRLVYENESFSVRQLDYRTDGIISVGQLKQWGGVSSGDNLLKLDLLRIKRDIELAPRVKAASVERFLPDTLQVRVAERVPMAQVWAWQRDGAGVTDYDCVRVQLDETGHVMSPIDGYSVVAPEKQAEWSLPVVSGIELKKLKSLAPGRPAGLPKLRAALGLIGEFRRSPLAGVVDLRVIDLSQPRILRVTTGDGGQVDLSTDRLGRQLNRWARIRAHGQKFGLAIETVDLSVTNNVPVRWMLSPTIAEDIKSDRNLAGK</sequence>
<dbReference type="PANTHER" id="PTHR35851">
    <property type="entry name" value="CELL DIVISION PROTEIN FTSQ"/>
    <property type="match status" value="1"/>
</dbReference>
<dbReference type="Pfam" id="PF08478">
    <property type="entry name" value="POTRA_1"/>
    <property type="match status" value="1"/>
</dbReference>
<keyword evidence="3" id="KW-0132">Cell division</keyword>
<dbReference type="InterPro" id="IPR026579">
    <property type="entry name" value="FtsQ"/>
</dbReference>
<reference evidence="8" key="1">
    <citation type="submission" date="2018-05" db="EMBL/GenBank/DDBJ databases">
        <authorList>
            <person name="Lanie J.A."/>
            <person name="Ng W.-L."/>
            <person name="Kazmierczak K.M."/>
            <person name="Andrzejewski T.M."/>
            <person name="Davidsen T.M."/>
            <person name="Wayne K.J."/>
            <person name="Tettelin H."/>
            <person name="Glass J.I."/>
            <person name="Rusch D."/>
            <person name="Podicherti R."/>
            <person name="Tsui H.-C.T."/>
            <person name="Winkler M.E."/>
        </authorList>
    </citation>
    <scope>NUCLEOTIDE SEQUENCE</scope>
</reference>
<dbReference type="GO" id="GO:0090529">
    <property type="term" value="P:cell septum assembly"/>
    <property type="evidence" value="ECO:0007669"/>
    <property type="project" value="InterPro"/>
</dbReference>
<gene>
    <name evidence="8" type="ORF">METZ01_LOCUS81288</name>
</gene>
<name>A0A381UKD9_9ZZZZ</name>
<dbReference type="InterPro" id="IPR005548">
    <property type="entry name" value="Cell_div_FtsQ/DivIB_C"/>
</dbReference>
<dbReference type="AlphaFoldDB" id="A0A381UKD9"/>
<evidence type="ECO:0000256" key="1">
    <source>
        <dbReference type="ARBA" id="ARBA00022475"/>
    </source>
</evidence>